<dbReference type="AlphaFoldDB" id="A0A140NLV0"/>
<reference evidence="2" key="2">
    <citation type="submission" date="2012-04" db="EMBL/GenBank/DDBJ databases">
        <title>Complete genome sequence of Providencia stuartii clinical isolate MRSN 2154.</title>
        <authorList>
            <person name="Clifford R.J."/>
            <person name="Hang J."/>
            <person name="Riley M.C."/>
            <person name="Onmus-Leone F."/>
            <person name="Kuschner R.A."/>
            <person name="Lesho E.P."/>
            <person name="Waterman P.E."/>
        </authorList>
    </citation>
    <scope>NUCLEOTIDE SEQUENCE [LARGE SCALE GENOMIC DNA]</scope>
    <source>
        <strain evidence="2">MRSN 2154</strain>
    </source>
</reference>
<gene>
    <name evidence="1" type="ordered locus">S70_06275</name>
</gene>
<dbReference type="EMBL" id="CP003488">
    <property type="protein sequence ID" value="AFH93126.1"/>
    <property type="molecule type" value="Genomic_DNA"/>
</dbReference>
<organism evidence="1 2">
    <name type="scientific">Providencia stuartii (strain MRSN 2154)</name>
    <dbReference type="NCBI Taxonomy" id="1157951"/>
    <lineage>
        <taxon>Bacteria</taxon>
        <taxon>Pseudomonadati</taxon>
        <taxon>Pseudomonadota</taxon>
        <taxon>Gammaproteobacteria</taxon>
        <taxon>Enterobacterales</taxon>
        <taxon>Morganellaceae</taxon>
        <taxon>Providencia</taxon>
    </lineage>
</organism>
<evidence type="ECO:0000313" key="2">
    <source>
        <dbReference type="Proteomes" id="UP000005012"/>
    </source>
</evidence>
<name>A0A140NLV0_PROSM</name>
<accession>A0A140NLV0</accession>
<reference evidence="1 2" key="1">
    <citation type="journal article" date="2012" name="J. Bacteriol.">
        <title>Complete Genome Sequence of Providencia stuartii Clinical Isolate MRSN 2154.</title>
        <authorList>
            <person name="Clifford R.J."/>
            <person name="Hang J."/>
            <person name="Riley M.C."/>
            <person name="Onmus-Leone F."/>
            <person name="Kuschner R.A."/>
            <person name="Lesho E.P."/>
            <person name="Waterman P.E."/>
        </authorList>
    </citation>
    <scope>NUCLEOTIDE SEQUENCE [LARGE SCALE GENOMIC DNA]</scope>
    <source>
        <strain evidence="1 2">MRSN 2154</strain>
    </source>
</reference>
<proteinExistence type="predicted"/>
<dbReference type="Proteomes" id="UP000005012">
    <property type="component" value="Chromosome"/>
</dbReference>
<evidence type="ECO:0000313" key="1">
    <source>
        <dbReference type="EMBL" id="AFH93126.1"/>
    </source>
</evidence>
<protein>
    <submittedName>
        <fullName evidence="1">Uncharacterized protein</fullName>
    </submittedName>
</protein>
<dbReference type="HOGENOM" id="CLU_1766376_0_0_6"/>
<sequence length="147" mass="16832">MVSVVLQTITDCCIFLLRLIDNIRFSEVRQPQQWGAYQRFNTLIIQRVMKIAVVFGDLRSRYAVNPLSALRAALSDWSLLAGVKPSTPDAIPFRDGLYGMKLGELFSLLRLSRQITDSRVYLRIIEVFLINGVCKEKMPFTAVQIHR</sequence>
<dbReference type="KEGG" id="psi:S70_06275"/>